<dbReference type="Proteomes" id="UP000182413">
    <property type="component" value="Unassembled WGS sequence"/>
</dbReference>
<gene>
    <name evidence="1" type="ORF">SAMN05216575_1011539</name>
</gene>
<sequence length="300" mass="34305">MLLRQSKPAAGTAPSRALREHLLDQQFTRLLIDCPGPTLSADVYVLDLLFGQQINTLTGSIEPLRQVVARFLFSVRLKLDRVITLLATCQRFQPRQQILLGKQKDMWAPFGISRSKCQDAFQCRVIQLISIVDQQIDLLPGQRQLPYLRQNRTHIGLSNGQSLSYLAQQGLTTGDTLRNDNALHRLLVGTGDQRLTQQGLTTAFRADYRQQQLAVTRQVMQLPQHRFSLRWKELKSGHSWRKGVVTELVMRQESFVSMQTGHGSLFKSWTTEPALRSRYAAWRREFHAGNRQSLQPHPNV</sequence>
<organism evidence="1 2">
    <name type="scientific">Ectopseudomonas alcaliphila</name>
    <dbReference type="NCBI Taxonomy" id="101564"/>
    <lineage>
        <taxon>Bacteria</taxon>
        <taxon>Pseudomonadati</taxon>
        <taxon>Pseudomonadota</taxon>
        <taxon>Gammaproteobacteria</taxon>
        <taxon>Pseudomonadales</taxon>
        <taxon>Pseudomonadaceae</taxon>
        <taxon>Ectopseudomonas</taxon>
    </lineage>
</organism>
<dbReference type="AlphaFoldDB" id="A0A1G6YIN3"/>
<dbReference type="EMBL" id="FNAE01000001">
    <property type="protein sequence ID" value="SDD89577.1"/>
    <property type="molecule type" value="Genomic_DNA"/>
</dbReference>
<name>A0A1G6YIN3_9GAMM</name>
<protein>
    <submittedName>
        <fullName evidence="1">Uncharacterized protein</fullName>
    </submittedName>
</protein>
<reference evidence="1 2" key="1">
    <citation type="submission" date="2016-10" db="EMBL/GenBank/DDBJ databases">
        <authorList>
            <person name="de Groot N.N."/>
        </authorList>
    </citation>
    <scope>NUCLEOTIDE SEQUENCE [LARGE SCALE GENOMIC DNA]</scope>
    <source>
        <strain evidence="1 2">JCM 10630</strain>
    </source>
</reference>
<evidence type="ECO:0000313" key="1">
    <source>
        <dbReference type="EMBL" id="SDD89577.1"/>
    </source>
</evidence>
<accession>A0A1G6YIN3</accession>
<proteinExistence type="predicted"/>
<evidence type="ECO:0000313" key="2">
    <source>
        <dbReference type="Proteomes" id="UP000182413"/>
    </source>
</evidence>